<dbReference type="SUPFAM" id="SSF50249">
    <property type="entry name" value="Nucleic acid-binding proteins"/>
    <property type="match status" value="1"/>
</dbReference>
<keyword evidence="6" id="KW-1185">Reference proteome</keyword>
<dbReference type="InterPro" id="IPR012340">
    <property type="entry name" value="NA-bd_OB-fold"/>
</dbReference>
<dbReference type="EMBL" id="JPVT01000165">
    <property type="protein sequence ID" value="KFN90307.1"/>
    <property type="molecule type" value="Genomic_DNA"/>
</dbReference>
<dbReference type="InterPro" id="IPR013223">
    <property type="entry name" value="RNase_B_OB_dom"/>
</dbReference>
<comment type="caution">
    <text evidence="5">The sequence shown here is derived from an EMBL/GenBank/DDBJ whole genome shotgun (WGS) entry which is preliminary data.</text>
</comment>
<evidence type="ECO:0000256" key="1">
    <source>
        <dbReference type="ARBA" id="ARBA00022722"/>
    </source>
</evidence>
<keyword evidence="1" id="KW-0540">Nuclease</keyword>
<dbReference type="GO" id="GO:0004527">
    <property type="term" value="F:exonuclease activity"/>
    <property type="evidence" value="ECO:0007669"/>
    <property type="project" value="UniProtKB-KW"/>
</dbReference>
<sequence length="188" mass="21435">MKETMKTKILHFMENSPKKSFAMEDIAQNLGLEQSDDFKALVQTVATMEREQLVVFNKKGKVKLPSKQTLVEGTFHANERGFGFVTIDPEEDDVYIAKENTNYAIDGDLVAIEIIKTTDPAEDRGAEGKIVEIKQRSITQIVGEFQLFSEDEIAKTDLYGVITPKEKSYPGLKFWFQLSVFDQWMEIL</sequence>
<accession>A0A091C2L5</accession>
<keyword evidence="2" id="KW-0378">Hydrolase</keyword>
<reference evidence="5 6" key="1">
    <citation type="submission" date="2014-08" db="EMBL/GenBank/DDBJ databases">
        <title>Genome sequence of Tetragenococcus muriaticus.</title>
        <authorList>
            <person name="Chuea-nongthon C."/>
            <person name="Rodtong S."/>
            <person name="Yongsawatdigul J."/>
            <person name="Steele J.L."/>
            <person name="Liu X.-y."/>
            <person name="Speers J."/>
            <person name="Glasner J.D."/>
            <person name="Neeno-Eckwall E.C."/>
        </authorList>
    </citation>
    <scope>NUCLEOTIDE SEQUENCE [LARGE SCALE GENOMIC DNA]</scope>
    <source>
        <strain evidence="5 6">3MR10-3</strain>
    </source>
</reference>
<dbReference type="AlphaFoldDB" id="A0A091C2L5"/>
<evidence type="ECO:0000313" key="5">
    <source>
        <dbReference type="EMBL" id="KFN90307.1"/>
    </source>
</evidence>
<evidence type="ECO:0000256" key="2">
    <source>
        <dbReference type="ARBA" id="ARBA00022801"/>
    </source>
</evidence>
<feature type="domain" description="Ribonuclease B N-terminal OB" evidence="4">
    <location>
        <begin position="73"/>
        <end position="130"/>
    </location>
</feature>
<evidence type="ECO:0000256" key="3">
    <source>
        <dbReference type="ARBA" id="ARBA00022839"/>
    </source>
</evidence>
<dbReference type="Gene3D" id="2.40.50.140">
    <property type="entry name" value="Nucleic acid-binding proteins"/>
    <property type="match status" value="1"/>
</dbReference>
<dbReference type="Proteomes" id="UP000029381">
    <property type="component" value="Unassembled WGS sequence"/>
</dbReference>
<dbReference type="PATRIC" id="fig|1302648.3.peg.1527"/>
<proteinExistence type="predicted"/>
<gene>
    <name evidence="5" type="ORF">TMU3MR103_1563</name>
</gene>
<dbReference type="Pfam" id="PF08206">
    <property type="entry name" value="OB_RNB"/>
    <property type="match status" value="1"/>
</dbReference>
<protein>
    <submittedName>
        <fullName evidence="5">3'-to-5' exoribonuclease RNase R</fullName>
    </submittedName>
</protein>
<organism evidence="5 6">
    <name type="scientific">Tetragenococcus muriaticus 3MR10-3</name>
    <dbReference type="NCBI Taxonomy" id="1302648"/>
    <lineage>
        <taxon>Bacteria</taxon>
        <taxon>Bacillati</taxon>
        <taxon>Bacillota</taxon>
        <taxon>Bacilli</taxon>
        <taxon>Lactobacillales</taxon>
        <taxon>Enterococcaceae</taxon>
        <taxon>Tetragenococcus</taxon>
    </lineage>
</organism>
<evidence type="ECO:0000313" key="6">
    <source>
        <dbReference type="Proteomes" id="UP000029381"/>
    </source>
</evidence>
<keyword evidence="3" id="KW-0269">Exonuclease</keyword>
<evidence type="ECO:0000259" key="4">
    <source>
        <dbReference type="Pfam" id="PF08206"/>
    </source>
</evidence>
<name>A0A091C2L5_9ENTE</name>